<dbReference type="EMBL" id="LAYY01000010">
    <property type="protein sequence ID" value="KKK38032.1"/>
    <property type="molecule type" value="Genomic_DNA"/>
</dbReference>
<accession>A0A0M2SYI6</accession>
<evidence type="ECO:0000256" key="1">
    <source>
        <dbReference type="SAM" id="MobiDB-lite"/>
    </source>
</evidence>
<dbReference type="Proteomes" id="UP000034166">
    <property type="component" value="Unassembled WGS sequence"/>
</dbReference>
<name>A0A0M2SYI6_9BACI</name>
<organism evidence="2 3">
    <name type="scientific">Mesobacillus campisalis</name>
    <dbReference type="NCBI Taxonomy" id="1408103"/>
    <lineage>
        <taxon>Bacteria</taxon>
        <taxon>Bacillati</taxon>
        <taxon>Bacillota</taxon>
        <taxon>Bacilli</taxon>
        <taxon>Bacillales</taxon>
        <taxon>Bacillaceae</taxon>
        <taxon>Mesobacillus</taxon>
    </lineage>
</organism>
<reference evidence="2 3" key="1">
    <citation type="submission" date="2015-04" db="EMBL/GenBank/DDBJ databases">
        <title>Taxonomic description and genome sequence of Bacillus campisalis sp. nov., a novel member of the genus Bacillus isolated from solar saltern.</title>
        <authorList>
            <person name="Mathan Kumar R."/>
            <person name="Kaur G."/>
            <person name="Kumar A."/>
            <person name="Singh N.K."/>
            <person name="Kaur N."/>
            <person name="Kumar N."/>
            <person name="Mayilraj S."/>
        </authorList>
    </citation>
    <scope>NUCLEOTIDE SEQUENCE [LARGE SCALE GENOMIC DNA]</scope>
    <source>
        <strain evidence="2 3">SA2-6</strain>
    </source>
</reference>
<evidence type="ECO:0000313" key="2">
    <source>
        <dbReference type="EMBL" id="KKK38032.1"/>
    </source>
</evidence>
<feature type="region of interest" description="Disordered" evidence="1">
    <location>
        <begin position="54"/>
        <end position="73"/>
    </location>
</feature>
<dbReference type="AlphaFoldDB" id="A0A0M2SYI6"/>
<dbReference type="PATRIC" id="fig|1408103.3.peg.2511"/>
<dbReference type="RefSeq" id="WP_046523844.1">
    <property type="nucleotide sequence ID" value="NZ_LAYY01000010.1"/>
</dbReference>
<feature type="compositionally biased region" description="Polar residues" evidence="1">
    <location>
        <begin position="59"/>
        <end position="73"/>
    </location>
</feature>
<protein>
    <submittedName>
        <fullName evidence="2">Uncharacterized protein</fullName>
    </submittedName>
</protein>
<proteinExistence type="predicted"/>
<dbReference type="OrthoDB" id="2929115at2"/>
<gene>
    <name evidence="2" type="ORF">WQ57_11140</name>
</gene>
<sequence>MPKHRGVRNAYADCPETSKLEAPTKKRSLLLQEELKFVEFLGGEARQALRAARGKRSACNGNQQANVTQPGYN</sequence>
<comment type="caution">
    <text evidence="2">The sequence shown here is derived from an EMBL/GenBank/DDBJ whole genome shotgun (WGS) entry which is preliminary data.</text>
</comment>
<evidence type="ECO:0000313" key="3">
    <source>
        <dbReference type="Proteomes" id="UP000034166"/>
    </source>
</evidence>
<keyword evidence="3" id="KW-1185">Reference proteome</keyword>